<dbReference type="InterPro" id="IPR036250">
    <property type="entry name" value="AcylCo_DH-like_C"/>
</dbReference>
<dbReference type="PANTHER" id="PTHR43884">
    <property type="entry name" value="ACYL-COA DEHYDROGENASE"/>
    <property type="match status" value="1"/>
</dbReference>
<dbReference type="Pfam" id="PF00441">
    <property type="entry name" value="Acyl-CoA_dh_1"/>
    <property type="match status" value="1"/>
</dbReference>
<dbReference type="InterPro" id="IPR037069">
    <property type="entry name" value="AcylCoA_DH/ox_N_sf"/>
</dbReference>
<proteinExistence type="inferred from homology"/>
<dbReference type="SUPFAM" id="SSF56645">
    <property type="entry name" value="Acyl-CoA dehydrogenase NM domain-like"/>
    <property type="match status" value="1"/>
</dbReference>
<evidence type="ECO:0000256" key="3">
    <source>
        <dbReference type="ARBA" id="ARBA00022630"/>
    </source>
</evidence>
<gene>
    <name evidence="7" type="ORF">C7Y44_24860</name>
</gene>
<protein>
    <submittedName>
        <fullName evidence="7">Acyl-CoA dehydrogenase</fullName>
    </submittedName>
</protein>
<comment type="cofactor">
    <cofactor evidence="1">
        <name>FAD</name>
        <dbReference type="ChEBI" id="CHEBI:57692"/>
    </cofactor>
</comment>
<dbReference type="InterPro" id="IPR013786">
    <property type="entry name" value="AcylCoA_DH/ox_N"/>
</dbReference>
<comment type="caution">
    <text evidence="7">The sequence shown here is derived from an EMBL/GenBank/DDBJ whole genome shotgun (WGS) entry which is preliminary data.</text>
</comment>
<keyword evidence="8" id="KW-1185">Reference proteome</keyword>
<keyword evidence="4" id="KW-0274">FAD</keyword>
<evidence type="ECO:0000313" key="7">
    <source>
        <dbReference type="EMBL" id="TQR41754.1"/>
    </source>
</evidence>
<name>A0ABY3AI78_PAEPP</name>
<feature type="domain" description="Acyl-CoA dehydrogenase/oxidase N-terminal" evidence="6">
    <location>
        <begin position="21"/>
        <end position="115"/>
    </location>
</feature>
<evidence type="ECO:0000256" key="1">
    <source>
        <dbReference type="ARBA" id="ARBA00001974"/>
    </source>
</evidence>
<sequence length="383" mass="43313">MIMESLSKNTAEKWIEISKQASREIGVYTNKVDEGKSPKESLDILRQAGLMGITIPETYGGEGISLDTISLICKNISKSCLSTGMTYAMHVQQLYIISEFAKQSLKEKLLPRIAKDNLYIVSVTSKLDVNNTDYAIERVSDLGEASLEFRRHAPTVTGVSFGDIYLILMTINNVPTFVVADGRQINNKILPTWEAMGMRGTQSCEVTIQGNVPIDHVLDSVDYGQIGNKIMNPIGHILWAYCWLGAVESEYKKLVKAIRNPEYRYKFKLDSDLLAHQLGEVRCKLDAVDGYLCHFMDYYKRESQNQLNHSLTYKIKVNNVKIISSEILCKVMDMLVQIGGLKLGYLKNKETSIEKIYRDIRSSRLMLSNEKLKIINGKMSLIE</sequence>
<evidence type="ECO:0000256" key="4">
    <source>
        <dbReference type="ARBA" id="ARBA00022827"/>
    </source>
</evidence>
<dbReference type="InterPro" id="IPR009075">
    <property type="entry name" value="AcylCo_DH/oxidase_C"/>
</dbReference>
<keyword evidence="3" id="KW-0285">Flavoprotein</keyword>
<feature type="domain" description="Acyl-CoA dehydrogenase/oxidase C-terminal" evidence="5">
    <location>
        <begin position="238"/>
        <end position="365"/>
    </location>
</feature>
<dbReference type="Gene3D" id="1.10.540.10">
    <property type="entry name" value="Acyl-CoA dehydrogenase/oxidase, N-terminal domain"/>
    <property type="match status" value="1"/>
</dbReference>
<reference evidence="7 8" key="1">
    <citation type="submission" date="2018-03" db="EMBL/GenBank/DDBJ databases">
        <title>Aerobic endospore-forming bacteria genome sequencing and assembly.</title>
        <authorList>
            <person name="Cavalcante D.A."/>
            <person name="Driks A."/>
            <person name="Putonti C."/>
            <person name="De-Souza M.T."/>
        </authorList>
    </citation>
    <scope>NUCLEOTIDE SEQUENCE [LARGE SCALE GENOMIC DNA]</scope>
    <source>
        <strain evidence="7 8">SDF0028</strain>
    </source>
</reference>
<dbReference type="EMBL" id="SADY01000009">
    <property type="protein sequence ID" value="TQR41754.1"/>
    <property type="molecule type" value="Genomic_DNA"/>
</dbReference>
<organism evidence="7 8">
    <name type="scientific">Paenibacillus popilliae</name>
    <name type="common">Bacillus popilliae</name>
    <dbReference type="NCBI Taxonomy" id="78057"/>
    <lineage>
        <taxon>Bacteria</taxon>
        <taxon>Bacillati</taxon>
        <taxon>Bacillota</taxon>
        <taxon>Bacilli</taxon>
        <taxon>Bacillales</taxon>
        <taxon>Paenibacillaceae</taxon>
        <taxon>Paenibacillus</taxon>
    </lineage>
</organism>
<dbReference type="SUPFAM" id="SSF47203">
    <property type="entry name" value="Acyl-CoA dehydrogenase C-terminal domain-like"/>
    <property type="match status" value="1"/>
</dbReference>
<dbReference type="Pfam" id="PF02771">
    <property type="entry name" value="Acyl-CoA_dh_N"/>
    <property type="match status" value="1"/>
</dbReference>
<evidence type="ECO:0000259" key="5">
    <source>
        <dbReference type="Pfam" id="PF00441"/>
    </source>
</evidence>
<evidence type="ECO:0000313" key="8">
    <source>
        <dbReference type="Proteomes" id="UP000316208"/>
    </source>
</evidence>
<evidence type="ECO:0000259" key="6">
    <source>
        <dbReference type="Pfam" id="PF02771"/>
    </source>
</evidence>
<evidence type="ECO:0000256" key="2">
    <source>
        <dbReference type="ARBA" id="ARBA00009347"/>
    </source>
</evidence>
<comment type="similarity">
    <text evidence="2">Belongs to the acyl-CoA dehydrogenase family.</text>
</comment>
<accession>A0ABY3AI78</accession>
<dbReference type="Proteomes" id="UP000316208">
    <property type="component" value="Unassembled WGS sequence"/>
</dbReference>
<dbReference type="Gene3D" id="1.20.140.10">
    <property type="entry name" value="Butyryl-CoA Dehydrogenase, subunit A, domain 3"/>
    <property type="match status" value="1"/>
</dbReference>
<dbReference type="InterPro" id="IPR009100">
    <property type="entry name" value="AcylCoA_DH/oxidase_NM_dom_sf"/>
</dbReference>
<dbReference type="PANTHER" id="PTHR43884:SF12">
    <property type="entry name" value="ISOVALERYL-COA DEHYDROGENASE, MITOCHONDRIAL-RELATED"/>
    <property type="match status" value="1"/>
</dbReference>